<evidence type="ECO:0008006" key="6">
    <source>
        <dbReference type="Google" id="ProtNLM"/>
    </source>
</evidence>
<dbReference type="EMBL" id="CP023344">
    <property type="protein sequence ID" value="ATC64560.1"/>
    <property type="molecule type" value="Genomic_DNA"/>
</dbReference>
<dbReference type="PROSITE" id="PS51257">
    <property type="entry name" value="PROKAR_LIPOPROTEIN"/>
    <property type="match status" value="1"/>
</dbReference>
<dbReference type="PANTHER" id="PTHR43037:SF1">
    <property type="entry name" value="BLL1128 PROTEIN"/>
    <property type="match status" value="1"/>
</dbReference>
<keyword evidence="1 3" id="KW-0732">Signal</keyword>
<protein>
    <recommendedName>
        <fullName evidence="6">PKD domain-containing protein</fullName>
    </recommendedName>
</protein>
<dbReference type="Pfam" id="PF22352">
    <property type="entry name" value="K319L-like_PKD"/>
    <property type="match status" value="1"/>
</dbReference>
<evidence type="ECO:0000256" key="3">
    <source>
        <dbReference type="SAM" id="SignalP"/>
    </source>
</evidence>
<dbReference type="InterPro" id="IPR000801">
    <property type="entry name" value="Esterase-like"/>
</dbReference>
<name>A0A290QBJ5_9BACT</name>
<dbReference type="Gene3D" id="3.40.50.1820">
    <property type="entry name" value="alpha/beta hydrolase"/>
    <property type="match status" value="1"/>
</dbReference>
<dbReference type="KEGG" id="vbh:CMV30_11680"/>
<dbReference type="AlphaFoldDB" id="A0A290QBJ5"/>
<dbReference type="RefSeq" id="WP_096056191.1">
    <property type="nucleotide sequence ID" value="NZ_CP023344.1"/>
</dbReference>
<feature type="signal peptide" evidence="3">
    <location>
        <begin position="1"/>
        <end position="39"/>
    </location>
</feature>
<evidence type="ECO:0000313" key="4">
    <source>
        <dbReference type="EMBL" id="ATC64560.1"/>
    </source>
</evidence>
<dbReference type="InterPro" id="IPR035986">
    <property type="entry name" value="PKD_dom_sf"/>
</dbReference>
<evidence type="ECO:0000256" key="2">
    <source>
        <dbReference type="SAM" id="MobiDB-lite"/>
    </source>
</evidence>
<dbReference type="SUPFAM" id="SSF53474">
    <property type="entry name" value="alpha/beta-Hydrolases"/>
    <property type="match status" value="1"/>
</dbReference>
<dbReference type="Pfam" id="PF00756">
    <property type="entry name" value="Esterase"/>
    <property type="match status" value="1"/>
</dbReference>
<organism evidence="4 5">
    <name type="scientific">Nibricoccus aquaticus</name>
    <dbReference type="NCBI Taxonomy" id="2576891"/>
    <lineage>
        <taxon>Bacteria</taxon>
        <taxon>Pseudomonadati</taxon>
        <taxon>Verrucomicrobiota</taxon>
        <taxon>Opitutia</taxon>
        <taxon>Opitutales</taxon>
        <taxon>Opitutaceae</taxon>
        <taxon>Nibricoccus</taxon>
    </lineage>
</organism>
<gene>
    <name evidence="4" type="ORF">CMV30_11680</name>
</gene>
<evidence type="ECO:0000256" key="1">
    <source>
        <dbReference type="ARBA" id="ARBA00022729"/>
    </source>
</evidence>
<dbReference type="PANTHER" id="PTHR43037">
    <property type="entry name" value="UNNAMED PRODUCT-RELATED"/>
    <property type="match status" value="1"/>
</dbReference>
<dbReference type="Proteomes" id="UP000217265">
    <property type="component" value="Chromosome"/>
</dbReference>
<keyword evidence="5" id="KW-1185">Reference proteome</keyword>
<dbReference type="InterPro" id="IPR029058">
    <property type="entry name" value="AB_hydrolase_fold"/>
</dbReference>
<dbReference type="OrthoDB" id="9764953at2"/>
<evidence type="ECO:0000313" key="5">
    <source>
        <dbReference type="Proteomes" id="UP000217265"/>
    </source>
</evidence>
<sequence>MRPPSRPTFARLIPTRAARFTRFLAGAFLALAACATARAATAADFASRTYTDSSGSTPYRILTPRNYNPAARYPLVMFLHGSGERGTNNTSQLNNNANGALVFVQGPAGSSDTTYETAYPCFMIAPQSTGDWSEAVRRTHLRAIIDGLIAEFSIDPDRIYVTGISMGGAGTWDQLAQNPTRFAAGVPICGWGGGNYAAFKHVPLWVFHSANDPTVGVSGSDDAVNAVRNNGGDPIYSRYATGAHASWTEAYKNPHLVPWVMSQRRGTTPALNPALRIATAQHGATASLSGWASATAAPTALTWVRTDLGSGTGSSATPGTVTGTTDWSASALPLRNGSNTFRIQATGTSFSSLNGGVTTFSDTLVISHTAPTGDTTAPSLALSTPTTSSTYSTATQPLTLTGTASDNTAVTSVTWSSDRTSLTGTTTGTTSWTTPALALMNGANQLTLTARDAAGNIATTTLLVTYTGASPNLPPVVNAGADTSLTLPATLSLTGSAYDDGLPAASTLTTLWSVVSGPGTVTFANELSLSTTASFSAPGTYVLRLTAGDSALAASDDLTVIVSPVGTARIRLDLGDPSTTTTGNWNNLTAIAANTEVANAIDSTGASTGIRIRVSSAFNAVASSGLTGSPLYPDTASRDYFYTQAAATGRLEFTGLRADRRYTLVLYASRTDPGDAVSRVGTFTVGSATTTLDAVGNTTQTATLADLTADGIGKLELAVRAQNTASGYALLGTVELVVTPATPAFSSWIATYFPSSTSDPTITGPEADPDRDGLSNNLEYALATRPDQPSTAWTTGRWTDTATGQSYLTLTFRRALGPTGLAVIAQTSTTLSTWSSATSDVIQQGPAILDPDGLAETVTYRCAQPVTTSPRQFLRAQATTP</sequence>
<feature type="compositionally biased region" description="Low complexity" evidence="2">
    <location>
        <begin position="375"/>
        <end position="393"/>
    </location>
</feature>
<dbReference type="SUPFAM" id="SSF49299">
    <property type="entry name" value="PKD domain"/>
    <property type="match status" value="1"/>
</dbReference>
<dbReference type="InterPro" id="IPR013783">
    <property type="entry name" value="Ig-like_fold"/>
</dbReference>
<feature type="chain" id="PRO_5012809781" description="PKD domain-containing protein" evidence="3">
    <location>
        <begin position="40"/>
        <end position="881"/>
    </location>
</feature>
<feature type="region of interest" description="Disordered" evidence="2">
    <location>
        <begin position="374"/>
        <end position="393"/>
    </location>
</feature>
<dbReference type="InterPro" id="IPR050955">
    <property type="entry name" value="Plant_Biomass_Hydrol_Est"/>
</dbReference>
<accession>A0A290QBJ5</accession>
<dbReference type="Gene3D" id="2.60.40.10">
    <property type="entry name" value="Immunoglobulins"/>
    <property type="match status" value="2"/>
</dbReference>
<proteinExistence type="predicted"/>
<reference evidence="4 5" key="1">
    <citation type="submission" date="2017-09" db="EMBL/GenBank/DDBJ databases">
        <title>Complete genome sequence of Verrucomicrobial strain HZ-65, isolated from freshwater.</title>
        <authorList>
            <person name="Choi A."/>
        </authorList>
    </citation>
    <scope>NUCLEOTIDE SEQUENCE [LARGE SCALE GENOMIC DNA]</scope>
    <source>
        <strain evidence="4 5">HZ-65</strain>
    </source>
</reference>
<dbReference type="Pfam" id="PF17957">
    <property type="entry name" value="Big_7"/>
    <property type="match status" value="1"/>
</dbReference>